<name>W1IML1_9GAMM</name>
<keyword evidence="1" id="KW-0472">Membrane</keyword>
<feature type="transmembrane region" description="Helical" evidence="1">
    <location>
        <begin position="20"/>
        <end position="38"/>
    </location>
</feature>
<dbReference type="EMBL" id="CBXE010000025">
    <property type="protein sequence ID" value="CDL79684.1"/>
    <property type="molecule type" value="Genomic_DNA"/>
</dbReference>
<comment type="caution">
    <text evidence="2">The sequence shown here is derived from an EMBL/GenBank/DDBJ whole genome shotgun (WGS) entry which is preliminary data.</text>
</comment>
<keyword evidence="1" id="KW-1133">Transmembrane helix</keyword>
<evidence type="ECO:0000313" key="3">
    <source>
        <dbReference type="Proteomes" id="UP000019197"/>
    </source>
</evidence>
<accession>W1IML1</accession>
<proteinExistence type="predicted"/>
<evidence type="ECO:0000313" key="2">
    <source>
        <dbReference type="EMBL" id="CDL79684.1"/>
    </source>
</evidence>
<keyword evidence="1" id="KW-0812">Transmembrane</keyword>
<gene>
    <name evidence="2" type="ORF">XCR1_1200039</name>
</gene>
<evidence type="ECO:0000256" key="1">
    <source>
        <dbReference type="SAM" id="Phobius"/>
    </source>
</evidence>
<sequence>MRHLTVTQAGYTLASFRHFMYVASAAEITSLFFCLIPMK</sequence>
<dbReference type="Proteomes" id="UP000019197">
    <property type="component" value="Unassembled WGS sequence"/>
</dbReference>
<reference evidence="2 3" key="1">
    <citation type="submission" date="2013-11" db="EMBL/GenBank/DDBJ databases">
        <title>Draft genome sequence and annotation of the entomopathogenic bacterium, Xenorhabdus cabanillasi strain JM26.</title>
        <authorList>
            <person name="Gualtieri M."/>
            <person name="Ogier J.C."/>
            <person name="Pages S."/>
            <person name="Givaudan A."/>
            <person name="Gaudriault S."/>
        </authorList>
    </citation>
    <scope>NUCLEOTIDE SEQUENCE [LARGE SCALE GENOMIC DNA]</scope>
    <source>
        <strain evidence="2 3">JM26</strain>
    </source>
</reference>
<organism evidence="2 3">
    <name type="scientific">Xenorhabdus cabanillasii JM26</name>
    <dbReference type="NCBI Taxonomy" id="1427517"/>
    <lineage>
        <taxon>Bacteria</taxon>
        <taxon>Pseudomonadati</taxon>
        <taxon>Pseudomonadota</taxon>
        <taxon>Gammaproteobacteria</taxon>
        <taxon>Enterobacterales</taxon>
        <taxon>Morganellaceae</taxon>
        <taxon>Xenorhabdus</taxon>
    </lineage>
</organism>
<protein>
    <submittedName>
        <fullName evidence="2">Uncharacterized protein</fullName>
    </submittedName>
</protein>
<dbReference type="AlphaFoldDB" id="W1IML1"/>